<feature type="transmembrane region" description="Helical" evidence="6">
    <location>
        <begin position="212"/>
        <end position="235"/>
    </location>
</feature>
<feature type="transmembrane region" description="Helical" evidence="6">
    <location>
        <begin position="119"/>
        <end position="136"/>
    </location>
</feature>
<comment type="subcellular location">
    <subcellularLocation>
        <location evidence="1">Membrane</location>
        <topology evidence="1">Multi-pass membrane protein</topology>
    </subcellularLocation>
</comment>
<evidence type="ECO:0000256" key="3">
    <source>
        <dbReference type="ARBA" id="ARBA00022692"/>
    </source>
</evidence>
<feature type="transmembrane region" description="Helical" evidence="6">
    <location>
        <begin position="148"/>
        <end position="168"/>
    </location>
</feature>
<comment type="similarity">
    <text evidence="2">Belongs to the EamA transporter family.</text>
</comment>
<dbReference type="Proteomes" id="UP000228621">
    <property type="component" value="Unassembled WGS sequence"/>
</dbReference>
<evidence type="ECO:0000313" key="9">
    <source>
        <dbReference type="Proteomes" id="UP000228621"/>
    </source>
</evidence>
<feature type="transmembrane region" description="Helical" evidence="6">
    <location>
        <begin position="63"/>
        <end position="84"/>
    </location>
</feature>
<feature type="transmembrane region" description="Helical" evidence="6">
    <location>
        <begin position="247"/>
        <end position="265"/>
    </location>
</feature>
<feature type="domain" description="EamA" evidence="7">
    <location>
        <begin position="150"/>
        <end position="286"/>
    </location>
</feature>
<dbReference type="PANTHER" id="PTHR32322">
    <property type="entry name" value="INNER MEMBRANE TRANSPORTER"/>
    <property type="match status" value="1"/>
</dbReference>
<dbReference type="InterPro" id="IPR050638">
    <property type="entry name" value="AA-Vitamin_Transporters"/>
</dbReference>
<reference evidence="9" key="1">
    <citation type="journal article" date="2019" name="Genome Announc.">
        <title>Draft Genome Sequence of Pseudoalteromonas piscicida Strain 36Y ROTHPW, an Hypersaline Seawater Isolate from the South Coast of Sonora, Mexico.</title>
        <authorList>
            <person name="Sanchez-Diaz R."/>
            <person name="Molina-Garza Z.J."/>
            <person name="Cruz-Suarez L.E."/>
            <person name="Selvin J."/>
            <person name="Kiran G.S."/>
            <person name="Ibarra-Gamez J.C."/>
            <person name="Gomez-Gil B."/>
            <person name="Galaviz-Silva L."/>
        </authorList>
    </citation>
    <scope>NUCLEOTIDE SEQUENCE [LARGE SCALE GENOMIC DNA]</scope>
    <source>
        <strain evidence="9">36Y_RITHPW</strain>
    </source>
</reference>
<keyword evidence="3 6" id="KW-0812">Transmembrane</keyword>
<evidence type="ECO:0000259" key="7">
    <source>
        <dbReference type="Pfam" id="PF00892"/>
    </source>
</evidence>
<evidence type="ECO:0000256" key="4">
    <source>
        <dbReference type="ARBA" id="ARBA00022989"/>
    </source>
</evidence>
<dbReference type="GO" id="GO:0016020">
    <property type="term" value="C:membrane"/>
    <property type="evidence" value="ECO:0007669"/>
    <property type="project" value="UniProtKB-SubCell"/>
</dbReference>
<organism evidence="8 9">
    <name type="scientific">Pseudoalteromonas piscicida</name>
    <dbReference type="NCBI Taxonomy" id="43662"/>
    <lineage>
        <taxon>Bacteria</taxon>
        <taxon>Pseudomonadati</taxon>
        <taxon>Pseudomonadota</taxon>
        <taxon>Gammaproteobacteria</taxon>
        <taxon>Alteromonadales</taxon>
        <taxon>Pseudoalteromonadaceae</taxon>
        <taxon>Pseudoalteromonas</taxon>
    </lineage>
</organism>
<dbReference type="RefSeq" id="WP_099643686.1">
    <property type="nucleotide sequence ID" value="NZ_JAQPZX010000045.1"/>
</dbReference>
<sequence>MKNLFLYTITVLIWGSTWLAIEYQLGSINEFVSLFYRFGLAAICMWAFVLYKRLPMRFCRRDHGFFVLLALCNFGANYLFLYWAQAHLTSAMASIAFSLLLVVNIVNTKLFFAKPIAKRIYFGASLGTLGIVSLFWHDLVAFDLQSEAFMGLSLALLGTVVASLGNMVSVRNSNQQIDVMAGNAWGMLYSAIMLATYIAFSEHQFVNQAPASYWWSLIYLSVFGTVIAFGCYFSLLKNIGPEKASYLIVLFPFVAVALSTLFEGFEWQQNTFIGFILVILGNAIVLTPLNRIYAWLAIRSPVRS</sequence>
<evidence type="ECO:0000256" key="6">
    <source>
        <dbReference type="SAM" id="Phobius"/>
    </source>
</evidence>
<dbReference type="SUPFAM" id="SSF103481">
    <property type="entry name" value="Multidrug resistance efflux transporter EmrE"/>
    <property type="match status" value="2"/>
</dbReference>
<evidence type="ECO:0000256" key="1">
    <source>
        <dbReference type="ARBA" id="ARBA00004141"/>
    </source>
</evidence>
<dbReference type="InterPro" id="IPR037185">
    <property type="entry name" value="EmrE-like"/>
</dbReference>
<feature type="transmembrane region" description="Helical" evidence="6">
    <location>
        <begin position="271"/>
        <end position="289"/>
    </location>
</feature>
<accession>A0A2A5JKX3</accession>
<feature type="transmembrane region" description="Helical" evidence="6">
    <location>
        <begin position="180"/>
        <end position="200"/>
    </location>
</feature>
<evidence type="ECO:0000256" key="2">
    <source>
        <dbReference type="ARBA" id="ARBA00007362"/>
    </source>
</evidence>
<keyword evidence="9" id="KW-1185">Reference proteome</keyword>
<name>A0A2A5JKX3_PSEO7</name>
<dbReference type="Pfam" id="PF00892">
    <property type="entry name" value="EamA"/>
    <property type="match status" value="2"/>
</dbReference>
<feature type="transmembrane region" description="Helical" evidence="6">
    <location>
        <begin position="90"/>
        <end position="107"/>
    </location>
</feature>
<evidence type="ECO:0000256" key="5">
    <source>
        <dbReference type="ARBA" id="ARBA00023136"/>
    </source>
</evidence>
<proteinExistence type="inferred from homology"/>
<dbReference type="InterPro" id="IPR000620">
    <property type="entry name" value="EamA_dom"/>
</dbReference>
<dbReference type="OrthoDB" id="2352272at2"/>
<dbReference type="PANTHER" id="PTHR32322:SF2">
    <property type="entry name" value="EAMA DOMAIN-CONTAINING PROTEIN"/>
    <property type="match status" value="1"/>
</dbReference>
<evidence type="ECO:0000313" key="8">
    <source>
        <dbReference type="EMBL" id="PCK30102.1"/>
    </source>
</evidence>
<feature type="transmembrane region" description="Helical" evidence="6">
    <location>
        <begin position="35"/>
        <end position="51"/>
    </location>
</feature>
<keyword evidence="4 6" id="KW-1133">Transmembrane helix</keyword>
<protein>
    <submittedName>
        <fullName evidence="8">EamA family transporter</fullName>
    </submittedName>
</protein>
<dbReference type="EMBL" id="NKHF01000098">
    <property type="protein sequence ID" value="PCK30102.1"/>
    <property type="molecule type" value="Genomic_DNA"/>
</dbReference>
<feature type="domain" description="EamA" evidence="7">
    <location>
        <begin position="5"/>
        <end position="135"/>
    </location>
</feature>
<gene>
    <name evidence="8" type="ORF">CEX98_19510</name>
</gene>
<keyword evidence="5 6" id="KW-0472">Membrane</keyword>
<dbReference type="AlphaFoldDB" id="A0A2A5JKX3"/>
<comment type="caution">
    <text evidence="8">The sequence shown here is derived from an EMBL/GenBank/DDBJ whole genome shotgun (WGS) entry which is preliminary data.</text>
</comment>